<keyword evidence="3" id="KW-0408">Iron</keyword>
<dbReference type="AlphaFoldDB" id="A0A1X2IFJ9"/>
<keyword evidence="6 7" id="KW-0472">Membrane</keyword>
<keyword evidence="3" id="KW-0406">Ion transport</keyword>
<dbReference type="PANTHER" id="PTHR31632:SF2">
    <property type="entry name" value="PLASMA MEMBRANE IRON PERMEASE"/>
    <property type="match status" value="1"/>
</dbReference>
<feature type="transmembrane region" description="Helical" evidence="7">
    <location>
        <begin position="65"/>
        <end position="86"/>
    </location>
</feature>
<dbReference type="Proteomes" id="UP000193560">
    <property type="component" value="Unassembled WGS sequence"/>
</dbReference>
<evidence type="ECO:0000313" key="9">
    <source>
        <dbReference type="Proteomes" id="UP000193560"/>
    </source>
</evidence>
<dbReference type="PANTHER" id="PTHR31632">
    <property type="entry name" value="IRON TRANSPORTER FTH1"/>
    <property type="match status" value="1"/>
</dbReference>
<dbReference type="InterPro" id="IPR004923">
    <property type="entry name" value="FTR1/Fip1/EfeU"/>
</dbReference>
<evidence type="ECO:0000256" key="3">
    <source>
        <dbReference type="ARBA" id="ARBA00022496"/>
    </source>
</evidence>
<dbReference type="OrthoDB" id="4364at2759"/>
<evidence type="ECO:0000313" key="8">
    <source>
        <dbReference type="EMBL" id="ORZ15664.1"/>
    </source>
</evidence>
<evidence type="ECO:0000256" key="6">
    <source>
        <dbReference type="ARBA" id="ARBA00023136"/>
    </source>
</evidence>
<evidence type="ECO:0000256" key="2">
    <source>
        <dbReference type="ARBA" id="ARBA00008333"/>
    </source>
</evidence>
<dbReference type="GO" id="GO:0015093">
    <property type="term" value="F:ferrous iron transmembrane transporter activity"/>
    <property type="evidence" value="ECO:0007669"/>
    <property type="project" value="TreeGrafter"/>
</dbReference>
<gene>
    <name evidence="8" type="ORF">BCR42DRAFT_41118</name>
</gene>
<evidence type="ECO:0000256" key="7">
    <source>
        <dbReference type="SAM" id="Phobius"/>
    </source>
</evidence>
<comment type="caution">
    <text evidence="8">The sequence shown here is derived from an EMBL/GenBank/DDBJ whole genome shotgun (WGS) entry which is preliminary data.</text>
</comment>
<comment type="similarity">
    <text evidence="2">Belongs to the oxidase-dependent Fe transporter (OFeT) (TC 9.A.10.1) family.</text>
</comment>
<dbReference type="Pfam" id="PF03239">
    <property type="entry name" value="FTR1"/>
    <property type="match status" value="1"/>
</dbReference>
<evidence type="ECO:0000256" key="4">
    <source>
        <dbReference type="ARBA" id="ARBA00022692"/>
    </source>
</evidence>
<name>A0A1X2IFJ9_9FUNG</name>
<reference evidence="8 9" key="1">
    <citation type="submission" date="2016-07" db="EMBL/GenBank/DDBJ databases">
        <title>Pervasive Adenine N6-methylation of Active Genes in Fungi.</title>
        <authorList>
            <consortium name="DOE Joint Genome Institute"/>
            <person name="Mondo S.J."/>
            <person name="Dannebaum R.O."/>
            <person name="Kuo R.C."/>
            <person name="Labutti K."/>
            <person name="Haridas S."/>
            <person name="Kuo A."/>
            <person name="Salamov A."/>
            <person name="Ahrendt S.R."/>
            <person name="Lipzen A."/>
            <person name="Sullivan W."/>
            <person name="Andreopoulos W.B."/>
            <person name="Clum A."/>
            <person name="Lindquist E."/>
            <person name="Daum C."/>
            <person name="Ramamoorthy G.K."/>
            <person name="Gryganskyi A."/>
            <person name="Culley D."/>
            <person name="Magnuson J.K."/>
            <person name="James T.Y."/>
            <person name="O'Malley M.A."/>
            <person name="Stajich J.E."/>
            <person name="Spatafora J.W."/>
            <person name="Visel A."/>
            <person name="Grigoriev I.V."/>
        </authorList>
    </citation>
    <scope>NUCLEOTIDE SEQUENCE [LARGE SCALE GENOMIC DNA]</scope>
    <source>
        <strain evidence="8 9">NRRL 1336</strain>
    </source>
</reference>
<dbReference type="GO" id="GO:0033573">
    <property type="term" value="C:high-affinity iron permease complex"/>
    <property type="evidence" value="ECO:0007669"/>
    <property type="project" value="InterPro"/>
</dbReference>
<feature type="transmembrane region" description="Helical" evidence="7">
    <location>
        <begin position="185"/>
        <end position="207"/>
    </location>
</feature>
<feature type="transmembrane region" description="Helical" evidence="7">
    <location>
        <begin position="154"/>
        <end position="173"/>
    </location>
</feature>
<keyword evidence="3" id="KW-0813">Transport</keyword>
<feature type="transmembrane region" description="Helical" evidence="7">
    <location>
        <begin position="272"/>
        <end position="291"/>
    </location>
</feature>
<organism evidence="8 9">
    <name type="scientific">Absidia repens</name>
    <dbReference type="NCBI Taxonomy" id="90262"/>
    <lineage>
        <taxon>Eukaryota</taxon>
        <taxon>Fungi</taxon>
        <taxon>Fungi incertae sedis</taxon>
        <taxon>Mucoromycota</taxon>
        <taxon>Mucoromycotina</taxon>
        <taxon>Mucoromycetes</taxon>
        <taxon>Mucorales</taxon>
        <taxon>Cunninghamellaceae</taxon>
        <taxon>Absidia</taxon>
    </lineage>
</organism>
<protein>
    <submittedName>
        <fullName evidence="8">Iron permease FTR1/Fip1/EfeU</fullName>
    </submittedName>
</protein>
<feature type="transmembrane region" description="Helical" evidence="7">
    <location>
        <begin position="29"/>
        <end position="53"/>
    </location>
</feature>
<keyword evidence="9" id="KW-1185">Reference proteome</keyword>
<dbReference type="EMBL" id="MCGE01000012">
    <property type="protein sequence ID" value="ORZ15664.1"/>
    <property type="molecule type" value="Genomic_DNA"/>
</dbReference>
<keyword evidence="5 7" id="KW-1133">Transmembrane helix</keyword>
<keyword evidence="3" id="KW-0410">Iron transport</keyword>
<comment type="subcellular location">
    <subcellularLocation>
        <location evidence="1">Membrane</location>
        <topology evidence="1">Multi-pass membrane protein</topology>
    </subcellularLocation>
</comment>
<evidence type="ECO:0000256" key="5">
    <source>
        <dbReference type="ARBA" id="ARBA00022989"/>
    </source>
</evidence>
<proteinExistence type="inferred from homology"/>
<feature type="transmembrane region" description="Helical" evidence="7">
    <location>
        <begin position="121"/>
        <end position="142"/>
    </location>
</feature>
<accession>A0A1X2IFJ9</accession>
<sequence>MIILSILLSFLKQTFEVGTPIYKRLRNQVWIGSGVGLGICLCIGAAFIAVWYTVLNDIWGNSEDIWEGCFSLLATIMITVMGIAMLKTEKLQDKWKIKLAKAMEAGQQGKRKTFKLWMQKYSFFLLPFITVLREGLEAIVFIGGVSLDVEAKSIPIAVIMGLICGALVSYVIYRGGSMMKLRWFFIFSTAILYLIAAGLMSKAVGYFEQYAWNQVIGGEAAEEGGDVIAYKVTTAVWHVSWGDPELNVSTNGGWQIFNAILGWNNTATIGTITSYCLYWILVAAYLVYLFFKERKHAIAKAERGEFYKDDANEALQNARKYVNDDGVIVGQDEKLATDEAVSVAEKKV</sequence>
<dbReference type="STRING" id="90262.A0A1X2IFJ9"/>
<evidence type="ECO:0000256" key="1">
    <source>
        <dbReference type="ARBA" id="ARBA00004141"/>
    </source>
</evidence>
<keyword evidence="4 7" id="KW-0812">Transmembrane</keyword>